<dbReference type="InterPro" id="IPR013525">
    <property type="entry name" value="ABC2_TM"/>
</dbReference>
<dbReference type="EMBL" id="CDMY01000477">
    <property type="protein sequence ID" value="CEM16404.1"/>
    <property type="molecule type" value="Genomic_DNA"/>
</dbReference>
<evidence type="ECO:0000256" key="8">
    <source>
        <dbReference type="ARBA" id="ARBA00022989"/>
    </source>
</evidence>
<dbReference type="FunFam" id="3.40.50.300:FF:000298">
    <property type="entry name" value="ATP-binding cassette sub-family A member 12"/>
    <property type="match status" value="1"/>
</dbReference>
<name>A0A0G4FPQ1_VITBC</name>
<feature type="transmembrane region" description="Helical" evidence="11">
    <location>
        <begin position="403"/>
        <end position="427"/>
    </location>
</feature>
<evidence type="ECO:0000313" key="14">
    <source>
        <dbReference type="Proteomes" id="UP000041254"/>
    </source>
</evidence>
<dbReference type="SUPFAM" id="SSF52540">
    <property type="entry name" value="P-loop containing nucleoside triphosphate hydrolases"/>
    <property type="match status" value="2"/>
</dbReference>
<evidence type="ECO:0000256" key="10">
    <source>
        <dbReference type="SAM" id="MobiDB-lite"/>
    </source>
</evidence>
<feature type="transmembrane region" description="Helical" evidence="11">
    <location>
        <begin position="448"/>
        <end position="476"/>
    </location>
</feature>
<evidence type="ECO:0000256" key="1">
    <source>
        <dbReference type="ARBA" id="ARBA00004141"/>
    </source>
</evidence>
<dbReference type="InterPro" id="IPR026082">
    <property type="entry name" value="ABCA"/>
</dbReference>
<evidence type="ECO:0000256" key="7">
    <source>
        <dbReference type="ARBA" id="ARBA00022840"/>
    </source>
</evidence>
<dbReference type="PROSITE" id="PS00211">
    <property type="entry name" value="ABC_TRANSPORTER_1"/>
    <property type="match status" value="2"/>
</dbReference>
<dbReference type="Proteomes" id="UP000041254">
    <property type="component" value="Unassembled WGS sequence"/>
</dbReference>
<proteinExistence type="inferred from homology"/>
<dbReference type="InterPro" id="IPR003439">
    <property type="entry name" value="ABC_transporter-like_ATP-bd"/>
</dbReference>
<dbReference type="GO" id="GO:0140359">
    <property type="term" value="F:ABC-type transporter activity"/>
    <property type="evidence" value="ECO:0007669"/>
    <property type="project" value="InterPro"/>
</dbReference>
<dbReference type="OMA" id="WKNWIVL"/>
<keyword evidence="5" id="KW-0677">Repeat</keyword>
<dbReference type="GO" id="GO:0005524">
    <property type="term" value="F:ATP binding"/>
    <property type="evidence" value="ECO:0007669"/>
    <property type="project" value="UniProtKB-KW"/>
</dbReference>
<feature type="transmembrane region" description="Helical" evidence="11">
    <location>
        <begin position="1095"/>
        <end position="1116"/>
    </location>
</feature>
<feature type="transmembrane region" description="Helical" evidence="11">
    <location>
        <begin position="1407"/>
        <end position="1429"/>
    </location>
</feature>
<keyword evidence="8 11" id="KW-1133">Transmembrane helix</keyword>
<evidence type="ECO:0000256" key="4">
    <source>
        <dbReference type="ARBA" id="ARBA00022692"/>
    </source>
</evidence>
<dbReference type="STRING" id="1169540.A0A0G4FPQ1"/>
<dbReference type="VEuPathDB" id="CryptoDB:Vbra_719"/>
<dbReference type="InterPro" id="IPR003593">
    <property type="entry name" value="AAA+_ATPase"/>
</dbReference>
<feature type="transmembrane region" description="Helical" evidence="11">
    <location>
        <begin position="1264"/>
        <end position="1283"/>
    </location>
</feature>
<accession>A0A0G4FPQ1</accession>
<feature type="domain" description="ABC transporter" evidence="12">
    <location>
        <begin position="1522"/>
        <end position="1757"/>
    </location>
</feature>
<dbReference type="PhylomeDB" id="A0A0G4FPQ1"/>
<dbReference type="SMART" id="SM00382">
    <property type="entry name" value="AAA"/>
    <property type="match status" value="2"/>
</dbReference>
<feature type="transmembrane region" description="Helical" evidence="11">
    <location>
        <begin position="1348"/>
        <end position="1366"/>
    </location>
</feature>
<evidence type="ECO:0000256" key="9">
    <source>
        <dbReference type="ARBA" id="ARBA00023136"/>
    </source>
</evidence>
<dbReference type="Pfam" id="PF12698">
    <property type="entry name" value="ABC2_membrane_3"/>
    <property type="match status" value="2"/>
</dbReference>
<feature type="transmembrane region" description="Helical" evidence="11">
    <location>
        <begin position="482"/>
        <end position="502"/>
    </location>
</feature>
<feature type="transmembrane region" description="Helical" evidence="11">
    <location>
        <begin position="509"/>
        <end position="527"/>
    </location>
</feature>
<keyword evidence="14" id="KW-1185">Reference proteome</keyword>
<feature type="transmembrane region" description="Helical" evidence="11">
    <location>
        <begin position="1372"/>
        <end position="1395"/>
    </location>
</feature>
<dbReference type="GO" id="GO:0005319">
    <property type="term" value="F:lipid transporter activity"/>
    <property type="evidence" value="ECO:0007669"/>
    <property type="project" value="TreeGrafter"/>
</dbReference>
<dbReference type="OrthoDB" id="10255969at2759"/>
<feature type="region of interest" description="Disordered" evidence="10">
    <location>
        <begin position="1839"/>
        <end position="1867"/>
    </location>
</feature>
<dbReference type="PANTHER" id="PTHR19229:SF36">
    <property type="entry name" value="ATP-BINDING CASSETTE SUB-FAMILY A MEMBER 2"/>
    <property type="match status" value="1"/>
</dbReference>
<feature type="compositionally biased region" description="Pro residues" evidence="10">
    <location>
        <begin position="1846"/>
        <end position="1861"/>
    </location>
</feature>
<sequence length="1910" mass="213949">MGGISFGRALLAVLWKNFLLKTRRRVATLLEIALPAVIALFLIWVRGEIKREPIDETHFNDPKYDLSLWASYDEGDEGPQLYEPGEAAPTLMRSTVSREYNGMHLSYFPDILRSKGKFAIVGKGSLFTDFALFWDNFLMKVRPDSTTSTGYAAEYDNLLLYFKNEDRMDEYIKKGDYGFTKDRPSIHAALVFEKGSRNWHAKIRMNATADQTSDTRAPKVFSIRRKFRGDFAKQYRDGDFEAQWDQPPQGGFIDVQTLFYAFILKQEGLVTETATPPLDSDVSFFLRQHFDTKVGIRTTLPLRRRMQGTDSDLARIMNIAANNSAWFSSDVQNDPILGNWTADSTSVSPQDLEDFVPTLLSELDTSVGLQDAIRLAVSPYLPVKFREVGFPTIEHKDDPLPTLLGIFFGLFFTLVYMLPVSRLVKFIMEEKEYRIKEGMKMMGMTDPILWLSWYITYGVIAFVQAILLTLCLTPVYPKSDKGLVILLFWLFGMGNISFTIMLQAFFSKAKLAAGMSALAFLALYFPYYSTASGITEVKRGAKVASCLALPACLGHGATVYAQWEAVEQGINYGNIGTPIENMAGNDVLLMMLVDIVLYFLIGAYVEKIWPGDFGTPLPWYFPVSPKLWMDLLGIKKNAAVQASDVENRTIDHELYEPTPPELQDKMKVELINLRKEFNKTSPLGKIFPDMFPDKSFRAVDDINLQMYEGQILALLGHNGAGKTTTISMLTGMLPVSGGEAKIYGHSIASDMPLIRASMGICPQHDILFDILTVREHLLLFCNIKGIPKAIQEEEVTKTIAAVGLQEKTNSRSHTLSGGQKRKLSVGIALIGGSKVVFLDEPSTGVDPYSRRALWDLLKEVKKDRVIVLTTHFMEEADYLGDRIAIMAAGKVKCCGSSLFLKKKYGAGYTFTCSKAVADKEDDLQKLIHDKIPEAETLSNAAAEISFRLPFTASSQLPDVLEALEQDSQKNEAQTYGVRSFAIGVTTLEEVFLKVGRHAEGDVLDITDKGNDAFQVRHSFEDLDQVESAPSAKKGKDSSQVHAEGATFTRQAVKAGERRPSWEERELGRVTGGFVLFAIHMKALLIKRFHANKRDFKGFCCQIALPILFVLFALILLKFSGADSFWSHSLSIQSHYGDIDIPYNRDPRWDSVFTYKNSLHVRGVSAAEIDNDFSVWLHDTAGDEEEPRRGAYLINDVSLTGPLPEVQMDLYWNSSGRDALPIYYHEFFNFWLRSRANDPSYSARVDNHPLPLTAEEEAFADFDTAMFLSMGFAFIPAFWGLTIVRERETKAKHQQTISGVSIFAYWLSTWLWDSVVYLLPALLAFILMVAFDVKSLLEGAAAGATFTILLFYGISIGPFTYMLSFLFNNHTASQIFFVLLYLLTGGIGMVVSFILSIISTTKEIHDDYLLWILYLLPNFAFGRGLANIILRESRFFWNGKEHDVWDLEIVGYPLIYMTIVMIVSVIATFAIEYISSTPDLMKRLQMHQSIEEPPYEEDDDVESERQAVKAMASKADHTDWHMVMVMGLRKVFPGTRIVQPRIAVGDVYFSIPEGQCFGYLGANGAGKTTTLKMLTGDIIPTDGTAKLGKKDILKEQVTVRRLVGYCPQFDALIDNLTGREHLCLFARIKGIPKTQLYEYVQKIIEKLGIREYADRPAGTYSGGNKRKLSVGIALIGNPKIVFLDEPTSGVDPASRRFMWSLIATTMQGRSVILTTHSMEECEALCDKIAIMVNGRLRCIGPASHLKAKYGQGYQCEITLHDEDTRPALFDFMASNFPGTVVVESHGRHDSFKIPRGIMSLANIFRTIEQNKETLKVDDYAISETALEQIFIGFASQQVGEKEQVPSAAPPPMQQQQPYPPHQPNATTVHVEKQEYVVDNGPAPGAVDDAIEEDGLDNMAIPVEEQAMPTTS</sequence>
<feature type="transmembrane region" description="Helical" evidence="11">
    <location>
        <begin position="26"/>
        <end position="45"/>
    </location>
</feature>
<keyword evidence="6" id="KW-0547">Nucleotide-binding</keyword>
<dbReference type="Pfam" id="PF23321">
    <property type="entry name" value="R1_ABCA1"/>
    <property type="match status" value="1"/>
</dbReference>
<dbReference type="GO" id="GO:0016887">
    <property type="term" value="F:ATP hydrolysis activity"/>
    <property type="evidence" value="ECO:0007669"/>
    <property type="project" value="InterPro"/>
</dbReference>
<keyword evidence="3" id="KW-0813">Transport</keyword>
<dbReference type="PANTHER" id="PTHR19229">
    <property type="entry name" value="ATP-BINDING CASSETTE TRANSPORTER SUBFAMILY A ABCA"/>
    <property type="match status" value="1"/>
</dbReference>
<dbReference type="InterPro" id="IPR017871">
    <property type="entry name" value="ABC_transporter-like_CS"/>
</dbReference>
<keyword evidence="7" id="KW-0067">ATP-binding</keyword>
<dbReference type="Gene3D" id="3.40.50.300">
    <property type="entry name" value="P-loop containing nucleotide triphosphate hydrolases"/>
    <property type="match status" value="2"/>
</dbReference>
<reference evidence="13 14" key="1">
    <citation type="submission" date="2014-11" db="EMBL/GenBank/DDBJ databases">
        <authorList>
            <person name="Zhu J."/>
            <person name="Qi W."/>
            <person name="Song R."/>
        </authorList>
    </citation>
    <scope>NUCLEOTIDE SEQUENCE [LARGE SCALE GENOMIC DNA]</scope>
</reference>
<dbReference type="CDD" id="cd03263">
    <property type="entry name" value="ABC_subfamily_A"/>
    <property type="match status" value="2"/>
</dbReference>
<evidence type="ECO:0000256" key="2">
    <source>
        <dbReference type="ARBA" id="ARBA00008869"/>
    </source>
</evidence>
<dbReference type="InParanoid" id="A0A0G4FPQ1"/>
<comment type="similarity">
    <text evidence="2">Belongs to the ABC transporter superfamily. ABCA family.</text>
</comment>
<evidence type="ECO:0000256" key="3">
    <source>
        <dbReference type="ARBA" id="ARBA00022448"/>
    </source>
</evidence>
<dbReference type="GO" id="GO:0016020">
    <property type="term" value="C:membrane"/>
    <property type="evidence" value="ECO:0007669"/>
    <property type="project" value="UniProtKB-SubCell"/>
</dbReference>
<gene>
    <name evidence="13" type="ORF">Vbra_719</name>
</gene>
<feature type="domain" description="ABC transporter" evidence="12">
    <location>
        <begin position="668"/>
        <end position="913"/>
    </location>
</feature>
<evidence type="ECO:0000256" key="6">
    <source>
        <dbReference type="ARBA" id="ARBA00022741"/>
    </source>
</evidence>
<dbReference type="FunFam" id="3.40.50.300:FF:000665">
    <property type="entry name" value="ABC transporter A family member 2"/>
    <property type="match status" value="1"/>
</dbReference>
<evidence type="ECO:0000313" key="13">
    <source>
        <dbReference type="EMBL" id="CEM16404.1"/>
    </source>
</evidence>
<dbReference type="Pfam" id="PF00005">
    <property type="entry name" value="ABC_tran"/>
    <property type="match status" value="2"/>
</dbReference>
<feature type="transmembrane region" description="Helical" evidence="11">
    <location>
        <begin position="1449"/>
        <end position="1473"/>
    </location>
</feature>
<evidence type="ECO:0000256" key="11">
    <source>
        <dbReference type="SAM" id="Phobius"/>
    </source>
</evidence>
<protein>
    <recommendedName>
        <fullName evidence="12">ABC transporter domain-containing protein</fullName>
    </recommendedName>
</protein>
<dbReference type="PROSITE" id="PS50893">
    <property type="entry name" value="ABC_TRANSPORTER_2"/>
    <property type="match status" value="2"/>
</dbReference>
<keyword evidence="9 11" id="KW-0472">Membrane</keyword>
<evidence type="ECO:0000256" key="5">
    <source>
        <dbReference type="ARBA" id="ARBA00022737"/>
    </source>
</evidence>
<evidence type="ECO:0000259" key="12">
    <source>
        <dbReference type="PROSITE" id="PS50893"/>
    </source>
</evidence>
<organism evidence="13 14">
    <name type="scientific">Vitrella brassicaformis (strain CCMP3155)</name>
    <dbReference type="NCBI Taxonomy" id="1169540"/>
    <lineage>
        <taxon>Eukaryota</taxon>
        <taxon>Sar</taxon>
        <taxon>Alveolata</taxon>
        <taxon>Colpodellida</taxon>
        <taxon>Vitrellaceae</taxon>
        <taxon>Vitrella</taxon>
    </lineage>
</organism>
<dbReference type="InterPro" id="IPR027417">
    <property type="entry name" value="P-loop_NTPase"/>
</dbReference>
<keyword evidence="4 11" id="KW-0812">Transmembrane</keyword>
<dbReference type="InterPro" id="IPR056264">
    <property type="entry name" value="R2_ABCA1-4-like"/>
</dbReference>
<comment type="subcellular location">
    <subcellularLocation>
        <location evidence="1">Membrane</location>
        <topology evidence="1">Multi-pass membrane protein</topology>
    </subcellularLocation>
</comment>